<protein>
    <submittedName>
        <fullName evidence="1">Uncharacterized protein</fullName>
    </submittedName>
</protein>
<organism evidence="1 2">
    <name type="scientific">Periplaneta americana</name>
    <name type="common">American cockroach</name>
    <name type="synonym">Blatta americana</name>
    <dbReference type="NCBI Taxonomy" id="6978"/>
    <lineage>
        <taxon>Eukaryota</taxon>
        <taxon>Metazoa</taxon>
        <taxon>Ecdysozoa</taxon>
        <taxon>Arthropoda</taxon>
        <taxon>Hexapoda</taxon>
        <taxon>Insecta</taxon>
        <taxon>Pterygota</taxon>
        <taxon>Neoptera</taxon>
        <taxon>Polyneoptera</taxon>
        <taxon>Dictyoptera</taxon>
        <taxon>Blattodea</taxon>
        <taxon>Blattoidea</taxon>
        <taxon>Blattidae</taxon>
        <taxon>Blattinae</taxon>
        <taxon>Periplaneta</taxon>
    </lineage>
</organism>
<gene>
    <name evidence="1" type="ORF">ANN_09672</name>
</gene>
<name>A0ABQ8TPJ8_PERAM</name>
<proteinExistence type="predicted"/>
<evidence type="ECO:0000313" key="1">
    <source>
        <dbReference type="EMBL" id="KAJ4447665.1"/>
    </source>
</evidence>
<comment type="caution">
    <text evidence="1">The sequence shown here is derived from an EMBL/GenBank/DDBJ whole genome shotgun (WGS) entry which is preliminary data.</text>
</comment>
<sequence length="201" mass="22922">MAGLCEGGNEPPGSLKASMNQEGQAFKYVREKFSKLSDAKVKEGIFVWPLIRELLKDPAFDQVLAGKGKEVWEAFKGVIHGFLGNKRDDNYTQLVTVLLQKYHQLGCKMSLKIHFLHSHLDFFPPSCGAFSDEHGGRFHHDISVMEQRYQCRWNETMLADYCCLWVGMLRNSLTRGKLKDDDLMKPHMILFGPKHLPGILP</sequence>
<accession>A0ABQ8TPJ8</accession>
<evidence type="ECO:0000313" key="2">
    <source>
        <dbReference type="Proteomes" id="UP001148838"/>
    </source>
</evidence>
<dbReference type="EMBL" id="JAJSOF020000005">
    <property type="protein sequence ID" value="KAJ4447665.1"/>
    <property type="molecule type" value="Genomic_DNA"/>
</dbReference>
<dbReference type="PANTHER" id="PTHR46114:SF1">
    <property type="entry name" value="ZAD DOMAIN-CONTAINING PROTEIN"/>
    <property type="match status" value="1"/>
</dbReference>
<reference evidence="1 2" key="1">
    <citation type="journal article" date="2022" name="Allergy">
        <title>Genome assembly and annotation of Periplaneta americana reveal a comprehensive cockroach allergen profile.</title>
        <authorList>
            <person name="Wang L."/>
            <person name="Xiong Q."/>
            <person name="Saelim N."/>
            <person name="Wang L."/>
            <person name="Nong W."/>
            <person name="Wan A.T."/>
            <person name="Shi M."/>
            <person name="Liu X."/>
            <person name="Cao Q."/>
            <person name="Hui J.H.L."/>
            <person name="Sookrung N."/>
            <person name="Leung T.F."/>
            <person name="Tungtrongchitr A."/>
            <person name="Tsui S.K.W."/>
        </authorList>
    </citation>
    <scope>NUCLEOTIDE SEQUENCE [LARGE SCALE GENOMIC DNA]</scope>
    <source>
        <strain evidence="1">PWHHKU_190912</strain>
    </source>
</reference>
<dbReference type="Proteomes" id="UP001148838">
    <property type="component" value="Unassembled WGS sequence"/>
</dbReference>
<dbReference type="PANTHER" id="PTHR46114">
    <property type="entry name" value="APPLE DOMAIN-CONTAINING PROTEIN"/>
    <property type="match status" value="1"/>
</dbReference>
<keyword evidence="2" id="KW-1185">Reference proteome</keyword>